<dbReference type="Gene3D" id="2.170.270.10">
    <property type="entry name" value="SET domain"/>
    <property type="match status" value="1"/>
</dbReference>
<dbReference type="InterPro" id="IPR001214">
    <property type="entry name" value="SET_dom"/>
</dbReference>
<proteinExistence type="predicted"/>
<keyword evidence="4" id="KW-0158">Chromosome</keyword>
<dbReference type="GO" id="GO:0005634">
    <property type="term" value="C:nucleus"/>
    <property type="evidence" value="ECO:0007669"/>
    <property type="project" value="UniProtKB-SubCell"/>
</dbReference>
<gene>
    <name evidence="14" type="ORF">PHAECO_LOCUS8203</name>
</gene>
<comment type="catalytic activity">
    <reaction evidence="12">
        <text>L-lysyl(20)-[histone H4] + S-adenosyl-L-methionine = N(6)-methyl-L-lysyl(20)-[histone H4] + S-adenosyl-L-homocysteine + H(+)</text>
        <dbReference type="Rhea" id="RHEA:60344"/>
        <dbReference type="Rhea" id="RHEA-COMP:15554"/>
        <dbReference type="Rhea" id="RHEA-COMP:15555"/>
        <dbReference type="ChEBI" id="CHEBI:15378"/>
        <dbReference type="ChEBI" id="CHEBI:29969"/>
        <dbReference type="ChEBI" id="CHEBI:57856"/>
        <dbReference type="ChEBI" id="CHEBI:59789"/>
        <dbReference type="ChEBI" id="CHEBI:61929"/>
        <dbReference type="EC" id="2.1.1.361"/>
    </reaction>
</comment>
<accession>A0A9P0GU88</accession>
<keyword evidence="9" id="KW-0805">Transcription regulation</keyword>
<evidence type="ECO:0000256" key="3">
    <source>
        <dbReference type="ARBA" id="ARBA00012187"/>
    </source>
</evidence>
<dbReference type="GO" id="GO:0043516">
    <property type="term" value="P:regulation of DNA damage response, signal transduction by p53 class mediator"/>
    <property type="evidence" value="ECO:0007669"/>
    <property type="project" value="TreeGrafter"/>
</dbReference>
<dbReference type="InterPro" id="IPR047266">
    <property type="entry name" value="KMT5A-like_SET"/>
</dbReference>
<feature type="domain" description="SET" evidence="13">
    <location>
        <begin position="55"/>
        <end position="176"/>
    </location>
</feature>
<dbReference type="InterPro" id="IPR016858">
    <property type="entry name" value="KMT5A-like"/>
</dbReference>
<dbReference type="EC" id="2.1.1.361" evidence="3"/>
<evidence type="ECO:0000256" key="4">
    <source>
        <dbReference type="ARBA" id="ARBA00022454"/>
    </source>
</evidence>
<dbReference type="PANTHER" id="PTHR46167">
    <property type="entry name" value="N-LYSINE METHYLTRANSFERASE KMT5A"/>
    <property type="match status" value="1"/>
</dbReference>
<organism evidence="14 15">
    <name type="scientific">Phaedon cochleariae</name>
    <name type="common">Mustard beetle</name>
    <dbReference type="NCBI Taxonomy" id="80249"/>
    <lineage>
        <taxon>Eukaryota</taxon>
        <taxon>Metazoa</taxon>
        <taxon>Ecdysozoa</taxon>
        <taxon>Arthropoda</taxon>
        <taxon>Hexapoda</taxon>
        <taxon>Insecta</taxon>
        <taxon>Pterygota</taxon>
        <taxon>Neoptera</taxon>
        <taxon>Endopterygota</taxon>
        <taxon>Coleoptera</taxon>
        <taxon>Polyphaga</taxon>
        <taxon>Cucujiformia</taxon>
        <taxon>Chrysomeloidea</taxon>
        <taxon>Chrysomelidae</taxon>
        <taxon>Chrysomelinae</taxon>
        <taxon>Chrysomelini</taxon>
        <taxon>Phaedon</taxon>
    </lineage>
</organism>
<reference evidence="14" key="2">
    <citation type="submission" date="2022-10" db="EMBL/GenBank/DDBJ databases">
        <authorList>
            <consortium name="ENA_rothamsted_submissions"/>
            <consortium name="culmorum"/>
            <person name="King R."/>
        </authorList>
    </citation>
    <scope>NUCLEOTIDE SEQUENCE</scope>
</reference>
<evidence type="ECO:0000259" key="13">
    <source>
        <dbReference type="PROSITE" id="PS50280"/>
    </source>
</evidence>
<dbReference type="SMART" id="SM00317">
    <property type="entry name" value="SET"/>
    <property type="match status" value="1"/>
</dbReference>
<keyword evidence="7" id="KW-0949">S-adenosyl-L-methionine</keyword>
<keyword evidence="10" id="KW-0804">Transcription</keyword>
<evidence type="ECO:0000256" key="10">
    <source>
        <dbReference type="ARBA" id="ARBA00023163"/>
    </source>
</evidence>
<dbReference type="GO" id="GO:0005700">
    <property type="term" value="C:polytene chromosome"/>
    <property type="evidence" value="ECO:0007669"/>
    <property type="project" value="TreeGrafter"/>
</dbReference>
<evidence type="ECO:0000256" key="9">
    <source>
        <dbReference type="ARBA" id="ARBA00023015"/>
    </source>
</evidence>
<dbReference type="CDD" id="cd10528">
    <property type="entry name" value="SET_SETD8"/>
    <property type="match status" value="1"/>
</dbReference>
<comment type="subcellular location">
    <subcellularLocation>
        <location evidence="2">Chromosome</location>
    </subcellularLocation>
    <subcellularLocation>
        <location evidence="1">Nucleus</location>
    </subcellularLocation>
</comment>
<keyword evidence="15" id="KW-1185">Reference proteome</keyword>
<keyword evidence="5" id="KW-0489">Methyltransferase</keyword>
<evidence type="ECO:0000256" key="12">
    <source>
        <dbReference type="ARBA" id="ARBA00047784"/>
    </source>
</evidence>
<evidence type="ECO:0000313" key="15">
    <source>
        <dbReference type="Proteomes" id="UP001153737"/>
    </source>
</evidence>
<dbReference type="SUPFAM" id="SSF82199">
    <property type="entry name" value="SET domain"/>
    <property type="match status" value="1"/>
</dbReference>
<dbReference type="GO" id="GO:0006357">
    <property type="term" value="P:regulation of transcription by RNA polymerase II"/>
    <property type="evidence" value="ECO:0007669"/>
    <property type="project" value="TreeGrafter"/>
</dbReference>
<evidence type="ECO:0000256" key="7">
    <source>
        <dbReference type="ARBA" id="ARBA00022691"/>
    </source>
</evidence>
<dbReference type="AlphaFoldDB" id="A0A9P0GU88"/>
<keyword evidence="8" id="KW-0156">Chromatin regulator</keyword>
<name>A0A9P0GU88_PHACE</name>
<protein>
    <recommendedName>
        <fullName evidence="3">[histone H4]-lysine(20) N-methyltransferase</fullName>
        <ecNumber evidence="3">2.1.1.361</ecNumber>
    </recommendedName>
</protein>
<evidence type="ECO:0000313" key="14">
    <source>
        <dbReference type="EMBL" id="CAH1163268.1"/>
    </source>
</evidence>
<dbReference type="InterPro" id="IPR046341">
    <property type="entry name" value="SET_dom_sf"/>
</dbReference>
<evidence type="ECO:0000256" key="11">
    <source>
        <dbReference type="ARBA" id="ARBA00023242"/>
    </source>
</evidence>
<evidence type="ECO:0000256" key="6">
    <source>
        <dbReference type="ARBA" id="ARBA00022679"/>
    </source>
</evidence>
<evidence type="ECO:0000256" key="8">
    <source>
        <dbReference type="ARBA" id="ARBA00022853"/>
    </source>
</evidence>
<reference evidence="14" key="1">
    <citation type="submission" date="2022-01" db="EMBL/GenBank/DDBJ databases">
        <authorList>
            <person name="King R."/>
        </authorList>
    </citation>
    <scope>NUCLEOTIDE SEQUENCE</scope>
</reference>
<dbReference type="PANTHER" id="PTHR46167:SF1">
    <property type="entry name" value="N-LYSINE METHYLTRANSFERASE KMT5A"/>
    <property type="match status" value="1"/>
</dbReference>
<dbReference type="GO" id="GO:0032259">
    <property type="term" value="P:methylation"/>
    <property type="evidence" value="ECO:0007669"/>
    <property type="project" value="UniProtKB-KW"/>
</dbReference>
<evidence type="ECO:0000256" key="5">
    <source>
        <dbReference type="ARBA" id="ARBA00022603"/>
    </source>
</evidence>
<dbReference type="PROSITE" id="PS50280">
    <property type="entry name" value="SET"/>
    <property type="match status" value="1"/>
</dbReference>
<sequence>MVRAITKQRGNKKENENHKLTEYFNVRKSDRRTKGEVKEEKRRLLEYALRRGVEHGLKVKHIHNKGRGVFATQDFHRGEFVVEYSGELISIHEAYHREEKYEQDENTGCYMYYFKYNDHPYCIDATAETGRLGRLVNHSRNGNLVTKTIMVDGTPRLVLIAKSHIRIGDELLYDYGDRSKESLEHHPWLAL</sequence>
<dbReference type="Proteomes" id="UP001153737">
    <property type="component" value="Chromosome 4"/>
</dbReference>
<evidence type="ECO:0000256" key="1">
    <source>
        <dbReference type="ARBA" id="ARBA00004123"/>
    </source>
</evidence>
<dbReference type="EMBL" id="OU896710">
    <property type="protein sequence ID" value="CAH1163268.1"/>
    <property type="molecule type" value="Genomic_DNA"/>
</dbReference>
<dbReference type="GO" id="GO:0140944">
    <property type="term" value="F:histone H4K20 monomethyltransferase activity"/>
    <property type="evidence" value="ECO:0007669"/>
    <property type="project" value="UniProtKB-EC"/>
</dbReference>
<evidence type="ECO:0000256" key="2">
    <source>
        <dbReference type="ARBA" id="ARBA00004286"/>
    </source>
</evidence>
<keyword evidence="11" id="KW-0539">Nucleus</keyword>
<dbReference type="PROSITE" id="PS51571">
    <property type="entry name" value="SAM_MT43_PR_SET"/>
    <property type="match status" value="1"/>
</dbReference>
<dbReference type="Pfam" id="PF00856">
    <property type="entry name" value="SET"/>
    <property type="match status" value="1"/>
</dbReference>
<dbReference type="InterPro" id="IPR051760">
    <property type="entry name" value="KMT5A"/>
</dbReference>
<keyword evidence="6" id="KW-0808">Transferase</keyword>